<dbReference type="EMBL" id="BK059104">
    <property type="protein sequence ID" value="DAE30518.1"/>
    <property type="molecule type" value="Genomic_DNA"/>
</dbReference>
<reference evidence="1" key="1">
    <citation type="journal article" date="2021" name="Proc. Natl. Acad. Sci. U.S.A.">
        <title>A Catalog of Tens of Thousands of Viruses from Human Metagenomes Reveals Hidden Associations with Chronic Diseases.</title>
        <authorList>
            <person name="Tisza M.J."/>
            <person name="Buck C.B."/>
        </authorList>
    </citation>
    <scope>NUCLEOTIDE SEQUENCE</scope>
    <source>
        <strain evidence="1">Ctiha2</strain>
    </source>
</reference>
<sequence length="32" mass="4016">MHFHWKFNIENYEKSFHMKWLLFYIGIKGGGR</sequence>
<accession>A0A8S5RGK1</accession>
<name>A0A8S5RGK1_9VIRU</name>
<protein>
    <submittedName>
        <fullName evidence="1">Uncharacterized protein</fullName>
    </submittedName>
</protein>
<organism evidence="1">
    <name type="scientific">virus sp. ctiha2</name>
    <dbReference type="NCBI Taxonomy" id="2827299"/>
    <lineage>
        <taxon>Viruses</taxon>
    </lineage>
</organism>
<proteinExistence type="predicted"/>
<evidence type="ECO:0000313" key="1">
    <source>
        <dbReference type="EMBL" id="DAE30518.1"/>
    </source>
</evidence>